<proteinExistence type="predicted"/>
<dbReference type="EMBL" id="JAIQCJ010002042">
    <property type="protein sequence ID" value="KAJ8784579.1"/>
    <property type="molecule type" value="Genomic_DNA"/>
</dbReference>
<evidence type="ECO:0000256" key="1">
    <source>
        <dbReference type="SAM" id="MobiDB-lite"/>
    </source>
</evidence>
<evidence type="ECO:0000313" key="2">
    <source>
        <dbReference type="EMBL" id="KAJ8784579.1"/>
    </source>
</evidence>
<reference evidence="2 3" key="1">
    <citation type="submission" date="2022-11" db="EMBL/GenBank/DDBJ databases">
        <title>Whole genome sequence of Eschrichtius robustus ER-17-0199.</title>
        <authorList>
            <person name="Bruniche-Olsen A."/>
            <person name="Black A.N."/>
            <person name="Fields C.J."/>
            <person name="Walden K."/>
            <person name="Dewoody J.A."/>
        </authorList>
    </citation>
    <scope>NUCLEOTIDE SEQUENCE [LARGE SCALE GENOMIC DNA]</scope>
    <source>
        <strain evidence="2">ER-17-0199</strain>
        <tissue evidence="2">Blubber</tissue>
    </source>
</reference>
<name>A0AB34H1N0_ESCRO</name>
<feature type="compositionally biased region" description="Low complexity" evidence="1">
    <location>
        <begin position="46"/>
        <end position="58"/>
    </location>
</feature>
<dbReference type="AlphaFoldDB" id="A0AB34H1N0"/>
<comment type="caution">
    <text evidence="2">The sequence shown here is derived from an EMBL/GenBank/DDBJ whole genome shotgun (WGS) entry which is preliminary data.</text>
</comment>
<feature type="compositionally biased region" description="Gly residues" evidence="1">
    <location>
        <begin position="36"/>
        <end position="45"/>
    </location>
</feature>
<gene>
    <name evidence="2" type="ORF">J1605_007930</name>
</gene>
<organism evidence="2 3">
    <name type="scientific">Eschrichtius robustus</name>
    <name type="common">California gray whale</name>
    <name type="synonym">Eschrichtius gibbosus</name>
    <dbReference type="NCBI Taxonomy" id="9764"/>
    <lineage>
        <taxon>Eukaryota</taxon>
        <taxon>Metazoa</taxon>
        <taxon>Chordata</taxon>
        <taxon>Craniata</taxon>
        <taxon>Vertebrata</taxon>
        <taxon>Euteleostomi</taxon>
        <taxon>Mammalia</taxon>
        <taxon>Eutheria</taxon>
        <taxon>Laurasiatheria</taxon>
        <taxon>Artiodactyla</taxon>
        <taxon>Whippomorpha</taxon>
        <taxon>Cetacea</taxon>
        <taxon>Mysticeti</taxon>
        <taxon>Eschrichtiidae</taxon>
        <taxon>Eschrichtius</taxon>
    </lineage>
</organism>
<keyword evidence="3" id="KW-1185">Reference proteome</keyword>
<accession>A0AB34H1N0</accession>
<feature type="region of interest" description="Disordered" evidence="1">
    <location>
        <begin position="87"/>
        <end position="146"/>
    </location>
</feature>
<sequence length="146" mass="14565">MGTLGGAGLAAAAGGARTLGMEGECRAPQARSSGLPAGGAGGESPGGDAPLSGSSGSSALLQAEVLDLDEDEDDLEVFSKVRAARRRVPGKFQVNSRRWPRRAAAAPARSLGPAGDSEPGQGGSPPAARPRLAARRLRDCVPAGPE</sequence>
<evidence type="ECO:0000313" key="3">
    <source>
        <dbReference type="Proteomes" id="UP001159641"/>
    </source>
</evidence>
<protein>
    <submittedName>
        <fullName evidence="2">Uncharacterized protein</fullName>
    </submittedName>
</protein>
<dbReference type="Proteomes" id="UP001159641">
    <property type="component" value="Unassembled WGS sequence"/>
</dbReference>
<feature type="region of interest" description="Disordered" evidence="1">
    <location>
        <begin position="22"/>
        <end position="58"/>
    </location>
</feature>